<dbReference type="Gene3D" id="3.60.21.10">
    <property type="match status" value="1"/>
</dbReference>
<evidence type="ECO:0000256" key="1">
    <source>
        <dbReference type="ARBA" id="ARBA00005662"/>
    </source>
</evidence>
<dbReference type="SUPFAM" id="SSF56300">
    <property type="entry name" value="Metallo-dependent phosphatases"/>
    <property type="match status" value="1"/>
</dbReference>
<dbReference type="Proteomes" id="UP001569200">
    <property type="component" value="Unassembled WGS sequence"/>
</dbReference>
<dbReference type="InterPro" id="IPR052169">
    <property type="entry name" value="CW_Biosynth-Accessory"/>
</dbReference>
<dbReference type="EMBL" id="JBGOOW010000006">
    <property type="protein sequence ID" value="MEZ8180667.1"/>
    <property type="molecule type" value="Genomic_DNA"/>
</dbReference>
<evidence type="ECO:0000313" key="3">
    <source>
        <dbReference type="EMBL" id="MEZ8180667.1"/>
    </source>
</evidence>
<dbReference type="InterPro" id="IPR019079">
    <property type="entry name" value="Capsule_synth_CapA"/>
</dbReference>
<keyword evidence="4" id="KW-1185">Reference proteome</keyword>
<feature type="domain" description="Capsule synthesis protein CapA" evidence="2">
    <location>
        <begin position="1"/>
        <end position="228"/>
    </location>
</feature>
<name>A0ABV4LSC1_VIBSP</name>
<evidence type="ECO:0000259" key="2">
    <source>
        <dbReference type="SMART" id="SM00854"/>
    </source>
</evidence>
<dbReference type="PANTHER" id="PTHR33393:SF13">
    <property type="entry name" value="PGA BIOSYNTHESIS PROTEIN CAPA"/>
    <property type="match status" value="1"/>
</dbReference>
<comment type="similarity">
    <text evidence="1">Belongs to the CapA family.</text>
</comment>
<dbReference type="InterPro" id="IPR029052">
    <property type="entry name" value="Metallo-depent_PP-like"/>
</dbReference>
<proteinExistence type="inferred from homology"/>
<sequence>MNFYGDVNLPYLNATESVFHDGMKDDINVFNFESTIVSDSDKAVTDGIALRSNFESVGHFYKLGFSVACLANNHITDYDDSVIKTRKELTRFGFKCYGAGRDLKEALDFLKINKDGEEYYLISAGWDVIGCKYAGKDNPGVNPLSPELLKSQIKKIRSMDADAIIYCSFHYNYEFELYPQPADRLLFHELIDLGVDCIIGHHSHLIGPYELYNGKYIFYSLGNFYMPKIVSRGYELIYPDIAYKGIGVNLSESIPIIYSYISSEDKILHTNTNYLHDTDLVNLSDLVGKQDYYTWFKKNRIKNKLLPIFRNYDDKLDTGFKTLLVKIRNYLINKAVRVGLKK</sequence>
<comment type="caution">
    <text evidence="3">The sequence shown here is derived from an EMBL/GenBank/DDBJ whole genome shotgun (WGS) entry which is preliminary data.</text>
</comment>
<dbReference type="PANTHER" id="PTHR33393">
    <property type="entry name" value="POLYGLUTAMINE SYNTHESIS ACCESSORY PROTEIN RV0574C-RELATED"/>
    <property type="match status" value="1"/>
</dbReference>
<dbReference type="Pfam" id="PF09587">
    <property type="entry name" value="PGA_cap"/>
    <property type="match status" value="1"/>
</dbReference>
<reference evidence="3 4" key="1">
    <citation type="submission" date="2024-06" db="EMBL/GenBank/DDBJ databases">
        <authorList>
            <person name="Steensen K."/>
            <person name="Seneca J."/>
            <person name="Bartlau N."/>
            <person name="Yu A.X."/>
            <person name="Polz M.F."/>
        </authorList>
    </citation>
    <scope>NUCLEOTIDE SEQUENCE [LARGE SCALE GENOMIC DNA]</scope>
    <source>
        <strain evidence="3 4">1F145</strain>
    </source>
</reference>
<dbReference type="RefSeq" id="WP_371690744.1">
    <property type="nucleotide sequence ID" value="NZ_JBGONW010000005.1"/>
</dbReference>
<evidence type="ECO:0000313" key="4">
    <source>
        <dbReference type="Proteomes" id="UP001569200"/>
    </source>
</evidence>
<protein>
    <submittedName>
        <fullName evidence="3">CapA family protein</fullName>
    </submittedName>
</protein>
<accession>A0ABV4LSC1</accession>
<gene>
    <name evidence="3" type="ORF">ACED33_08270</name>
</gene>
<organism evidence="3 4">
    <name type="scientific">Vibrio splendidus</name>
    <dbReference type="NCBI Taxonomy" id="29497"/>
    <lineage>
        <taxon>Bacteria</taxon>
        <taxon>Pseudomonadati</taxon>
        <taxon>Pseudomonadota</taxon>
        <taxon>Gammaproteobacteria</taxon>
        <taxon>Vibrionales</taxon>
        <taxon>Vibrionaceae</taxon>
        <taxon>Vibrio</taxon>
    </lineage>
</organism>
<dbReference type="SMART" id="SM00854">
    <property type="entry name" value="PGA_cap"/>
    <property type="match status" value="1"/>
</dbReference>